<dbReference type="EMBL" id="KV427609">
    <property type="protein sequence ID" value="KZT10271.1"/>
    <property type="molecule type" value="Genomic_DNA"/>
</dbReference>
<feature type="compositionally biased region" description="Acidic residues" evidence="1">
    <location>
        <begin position="112"/>
        <end position="129"/>
    </location>
</feature>
<keyword evidence="3" id="KW-1185">Reference proteome</keyword>
<feature type="region of interest" description="Disordered" evidence="1">
    <location>
        <begin position="1"/>
        <end position="36"/>
    </location>
</feature>
<dbReference type="GeneID" id="63829099"/>
<gene>
    <name evidence="2" type="ORF">LAESUDRAFT_755777</name>
</gene>
<dbReference type="AlphaFoldDB" id="A0A165GFC2"/>
<proteinExistence type="predicted"/>
<organism evidence="2 3">
    <name type="scientific">Laetiporus sulphureus 93-53</name>
    <dbReference type="NCBI Taxonomy" id="1314785"/>
    <lineage>
        <taxon>Eukaryota</taxon>
        <taxon>Fungi</taxon>
        <taxon>Dikarya</taxon>
        <taxon>Basidiomycota</taxon>
        <taxon>Agaricomycotina</taxon>
        <taxon>Agaricomycetes</taxon>
        <taxon>Polyporales</taxon>
        <taxon>Laetiporus</taxon>
    </lineage>
</organism>
<feature type="region of interest" description="Disordered" evidence="1">
    <location>
        <begin position="105"/>
        <end position="129"/>
    </location>
</feature>
<reference evidence="2 3" key="1">
    <citation type="journal article" date="2016" name="Mol. Biol. Evol.">
        <title>Comparative Genomics of Early-Diverging Mushroom-Forming Fungi Provides Insights into the Origins of Lignocellulose Decay Capabilities.</title>
        <authorList>
            <person name="Nagy L.G."/>
            <person name="Riley R."/>
            <person name="Tritt A."/>
            <person name="Adam C."/>
            <person name="Daum C."/>
            <person name="Floudas D."/>
            <person name="Sun H."/>
            <person name="Yadav J.S."/>
            <person name="Pangilinan J."/>
            <person name="Larsson K.H."/>
            <person name="Matsuura K."/>
            <person name="Barry K."/>
            <person name="Labutti K."/>
            <person name="Kuo R."/>
            <person name="Ohm R.A."/>
            <person name="Bhattacharya S.S."/>
            <person name="Shirouzu T."/>
            <person name="Yoshinaga Y."/>
            <person name="Martin F.M."/>
            <person name="Grigoriev I.V."/>
            <person name="Hibbett D.S."/>
        </authorList>
    </citation>
    <scope>NUCLEOTIDE SEQUENCE [LARGE SCALE GENOMIC DNA]</scope>
    <source>
        <strain evidence="2 3">93-53</strain>
    </source>
</reference>
<evidence type="ECO:0000313" key="2">
    <source>
        <dbReference type="EMBL" id="KZT10271.1"/>
    </source>
</evidence>
<evidence type="ECO:0000313" key="3">
    <source>
        <dbReference type="Proteomes" id="UP000076871"/>
    </source>
</evidence>
<sequence>MATSMAQVQWQSTEREFGHQDEPSDAGHFGDNVDNTEETWQEAAAEEEEQFGCILSKEKWSDLGTGDEVKEDNFWDDIVQGVEEGGMARPQAVAEEEDQFGYILPEEKWSDLDSDDEADEDDWDDDAQL</sequence>
<feature type="compositionally biased region" description="Polar residues" evidence="1">
    <location>
        <begin position="1"/>
        <end position="12"/>
    </location>
</feature>
<accession>A0A165GFC2</accession>
<name>A0A165GFC2_9APHY</name>
<feature type="compositionally biased region" description="Basic and acidic residues" evidence="1">
    <location>
        <begin position="13"/>
        <end position="22"/>
    </location>
</feature>
<protein>
    <submittedName>
        <fullName evidence="2">Uncharacterized protein</fullName>
    </submittedName>
</protein>
<evidence type="ECO:0000256" key="1">
    <source>
        <dbReference type="SAM" id="MobiDB-lite"/>
    </source>
</evidence>
<dbReference type="InParanoid" id="A0A165GFC2"/>
<dbReference type="RefSeq" id="XP_040768011.1">
    <property type="nucleotide sequence ID" value="XM_040912071.1"/>
</dbReference>
<dbReference type="Proteomes" id="UP000076871">
    <property type="component" value="Unassembled WGS sequence"/>
</dbReference>